<name>A0A090ID07_9GAMM</name>
<dbReference type="EMBL" id="FPLD01000136">
    <property type="protein sequence ID" value="SGZ19133.1"/>
    <property type="molecule type" value="Genomic_DNA"/>
</dbReference>
<evidence type="ECO:0000313" key="4">
    <source>
        <dbReference type="Proteomes" id="UP000183794"/>
    </source>
</evidence>
<evidence type="ECO:0000313" key="2">
    <source>
        <dbReference type="EMBL" id="SGZ19133.1"/>
    </source>
</evidence>
<sequence>MEVKELKVLFDNGGLKSVTIKRAPLMDGYILIAETTNKNVHVMTSQREESNTPRAFKSIDAAAANAQKIGFKKISIDLS</sequence>
<dbReference type="RefSeq" id="WP_045110397.1">
    <property type="nucleotide sequence ID" value="NZ_CAWQZC010000057.1"/>
</dbReference>
<dbReference type="OrthoDB" id="5905816at2"/>
<gene>
    <name evidence="1" type="ORF">MT2528_3758</name>
    <name evidence="2" type="ORF">NVI5450_4736</name>
</gene>
<evidence type="ECO:0000313" key="1">
    <source>
        <dbReference type="EMBL" id="SGY99014.1"/>
    </source>
</evidence>
<dbReference type="PATRIC" id="fig|80854.5.peg.2338"/>
<dbReference type="Proteomes" id="UP000183794">
    <property type="component" value="Unassembled WGS sequence"/>
</dbReference>
<proteinExistence type="predicted"/>
<protein>
    <submittedName>
        <fullName evidence="1 2">Plasmid replication protein RepB</fullName>
    </submittedName>
</protein>
<dbReference type="AlphaFoldDB" id="A0A090ID07"/>
<accession>A0A090ID07</accession>
<dbReference type="EMBL" id="FPLJ01000081">
    <property type="protein sequence ID" value="SGY99014.1"/>
    <property type="molecule type" value="Genomic_DNA"/>
</dbReference>
<dbReference type="GeneID" id="61297565"/>
<reference evidence="1 3" key="1">
    <citation type="submission" date="2016-11" db="EMBL/GenBank/DDBJ databases">
        <authorList>
            <person name="Klemetsen T."/>
        </authorList>
    </citation>
    <scope>NUCLEOTIDE SEQUENCE [LARGE SCALE GENOMIC DNA]</scope>
    <source>
        <strain evidence="1">MT 2528</strain>
    </source>
</reference>
<dbReference type="KEGG" id="mvs:MVIS_2189"/>
<reference evidence="2 4" key="2">
    <citation type="submission" date="2016-11" db="EMBL/GenBank/DDBJ databases">
        <authorList>
            <person name="Jaros S."/>
            <person name="Januszkiewicz K."/>
            <person name="Wedrychowicz H."/>
        </authorList>
    </citation>
    <scope>NUCLEOTIDE SEQUENCE [LARGE SCALE GENOMIC DNA]</scope>
    <source>
        <strain evidence="2">NVI 5450</strain>
    </source>
</reference>
<evidence type="ECO:0000313" key="3">
    <source>
        <dbReference type="Proteomes" id="UP000182660"/>
    </source>
</evidence>
<keyword evidence="3" id="KW-1185">Reference proteome</keyword>
<dbReference type="Proteomes" id="UP000182660">
    <property type="component" value="Unassembled WGS sequence"/>
</dbReference>
<dbReference type="HOGENOM" id="CLU_194680_0_0_6"/>
<organism evidence="2 4">
    <name type="scientific">Moritella viscosa</name>
    <dbReference type="NCBI Taxonomy" id="80854"/>
    <lineage>
        <taxon>Bacteria</taxon>
        <taxon>Pseudomonadati</taxon>
        <taxon>Pseudomonadota</taxon>
        <taxon>Gammaproteobacteria</taxon>
        <taxon>Alteromonadales</taxon>
        <taxon>Moritellaceae</taxon>
        <taxon>Moritella</taxon>
    </lineage>
</organism>